<comment type="caution">
    <text evidence="3">The sequence shown here is derived from an EMBL/GenBank/DDBJ whole genome shotgun (WGS) entry which is preliminary data.</text>
</comment>
<evidence type="ECO:0000256" key="2">
    <source>
        <dbReference type="SAM" id="Phobius"/>
    </source>
</evidence>
<dbReference type="Proteomes" id="UP000484076">
    <property type="component" value="Unassembled WGS sequence"/>
</dbReference>
<evidence type="ECO:0000313" key="4">
    <source>
        <dbReference type="Proteomes" id="UP000484076"/>
    </source>
</evidence>
<protein>
    <submittedName>
        <fullName evidence="3">Uncharacterized protein</fullName>
    </submittedName>
</protein>
<name>A0A8X8H0H8_9RHOB</name>
<dbReference type="RefSeq" id="WP_152826711.1">
    <property type="nucleotide sequence ID" value="NZ_WHUT02000007.1"/>
</dbReference>
<keyword evidence="2" id="KW-0472">Membrane</keyword>
<feature type="region of interest" description="Disordered" evidence="1">
    <location>
        <begin position="1"/>
        <end position="26"/>
    </location>
</feature>
<proteinExistence type="predicted"/>
<evidence type="ECO:0000256" key="1">
    <source>
        <dbReference type="SAM" id="MobiDB-lite"/>
    </source>
</evidence>
<gene>
    <name evidence="3" type="ORF">GEU84_012940</name>
</gene>
<evidence type="ECO:0000313" key="3">
    <source>
        <dbReference type="EMBL" id="NUB45298.1"/>
    </source>
</evidence>
<feature type="transmembrane region" description="Helical" evidence="2">
    <location>
        <begin position="67"/>
        <end position="88"/>
    </location>
</feature>
<organism evidence="3 4">
    <name type="scientific">Fertoeibacter niger</name>
    <dbReference type="NCBI Taxonomy" id="2656921"/>
    <lineage>
        <taxon>Bacteria</taxon>
        <taxon>Pseudomonadati</taxon>
        <taxon>Pseudomonadota</taxon>
        <taxon>Alphaproteobacteria</taxon>
        <taxon>Rhodobacterales</taxon>
        <taxon>Paracoccaceae</taxon>
        <taxon>Fertoeibacter</taxon>
    </lineage>
</organism>
<accession>A0A8X8H0H8</accession>
<keyword evidence="2" id="KW-0812">Transmembrane</keyword>
<keyword evidence="2" id="KW-1133">Transmembrane helix</keyword>
<dbReference type="AlphaFoldDB" id="A0A8X8H0H8"/>
<keyword evidence="4" id="KW-1185">Reference proteome</keyword>
<dbReference type="EMBL" id="WHUT02000007">
    <property type="protein sequence ID" value="NUB45298.1"/>
    <property type="molecule type" value="Genomic_DNA"/>
</dbReference>
<sequence>MLALVRPVEAGRAAGPSLRKTADTTPQGLLKSLIPEDRSERVQIRFQLNNAGWTGAHAVRNFFLMRLALAMLGPVILLTALGLAQTAVLPDAV</sequence>
<reference evidence="3" key="1">
    <citation type="submission" date="2020-05" db="EMBL/GenBank/DDBJ databases">
        <title>Fertoebacter nigrum gen. nov., sp. nov., a new member of the family Rhodobacteraceae.</title>
        <authorList>
            <person name="Szuroczki S."/>
            <person name="Abbaszade G."/>
            <person name="Buni D."/>
            <person name="Schumann P."/>
            <person name="Toth E."/>
        </authorList>
    </citation>
    <scope>NUCLEOTIDE SEQUENCE</scope>
    <source>
        <strain evidence="3">RG-N-1a</strain>
    </source>
</reference>